<accession>A0A914X5T0</accession>
<name>A0A914X5T0_9BILA</name>
<proteinExistence type="predicted"/>
<sequence length="317" mass="36217">MPNRAPPYEEHSSNQILGEPPPPYEEHSSNLPQQPDQLDATLPPYSMLVHQDLPLSVVARNSSTLCGERQAVATASADQREQREGVSDCHVEGSTLTNLDSSRCSDKRHDFNMVKCDLAHPRIDREPAAQAEFIGHLEKQFATITQLLYTTSVPNSELEEKVLPYIADDVIFKDPWQEGGDKKMYSIGMKGFHNMFCFNFEMFQVGVKLNHDGVTGRCIVDGVMNLEQFSWIYTFPLRSIFVYDFRLLDDQSADKPQFEILRHEEMWSYAEMIEGIPAVGWVYRNMFRPAFGHLFVGASYLSCVLHDRIAEFAKRKE</sequence>
<reference evidence="3" key="1">
    <citation type="submission" date="2022-11" db="UniProtKB">
        <authorList>
            <consortium name="WormBaseParasite"/>
        </authorList>
    </citation>
    <scope>IDENTIFICATION</scope>
</reference>
<dbReference type="Proteomes" id="UP000887566">
    <property type="component" value="Unplaced"/>
</dbReference>
<protein>
    <submittedName>
        <fullName evidence="3">Uncharacterized protein</fullName>
    </submittedName>
</protein>
<organism evidence="2 3">
    <name type="scientific">Plectus sambesii</name>
    <dbReference type="NCBI Taxonomy" id="2011161"/>
    <lineage>
        <taxon>Eukaryota</taxon>
        <taxon>Metazoa</taxon>
        <taxon>Ecdysozoa</taxon>
        <taxon>Nematoda</taxon>
        <taxon>Chromadorea</taxon>
        <taxon>Plectida</taxon>
        <taxon>Plectina</taxon>
        <taxon>Plectoidea</taxon>
        <taxon>Plectidae</taxon>
        <taxon>Plectus</taxon>
    </lineage>
</organism>
<evidence type="ECO:0000313" key="3">
    <source>
        <dbReference type="WBParaSite" id="PSAMB.scaffold6624size9100.g28875.t1"/>
    </source>
</evidence>
<dbReference type="AlphaFoldDB" id="A0A914X5T0"/>
<keyword evidence="2" id="KW-1185">Reference proteome</keyword>
<dbReference type="WBParaSite" id="PSAMB.scaffold6624size9100.g28875.t1">
    <property type="protein sequence ID" value="PSAMB.scaffold6624size9100.g28875.t1"/>
    <property type="gene ID" value="PSAMB.scaffold6624size9100.g28875"/>
</dbReference>
<feature type="region of interest" description="Disordered" evidence="1">
    <location>
        <begin position="1"/>
        <end position="41"/>
    </location>
</feature>
<evidence type="ECO:0000256" key="1">
    <source>
        <dbReference type="SAM" id="MobiDB-lite"/>
    </source>
</evidence>
<evidence type="ECO:0000313" key="2">
    <source>
        <dbReference type="Proteomes" id="UP000887566"/>
    </source>
</evidence>